<dbReference type="AlphaFoldDB" id="A0A1H1FVD1"/>
<dbReference type="GO" id="GO:0015421">
    <property type="term" value="F:ABC-type oligopeptide transporter activity"/>
    <property type="evidence" value="ECO:0007669"/>
    <property type="project" value="TreeGrafter"/>
</dbReference>
<keyword evidence="2" id="KW-0813">Transport</keyword>
<gene>
    <name evidence="12" type="ORF">SAMN04489765_2943</name>
</gene>
<dbReference type="PANTHER" id="PTHR43394">
    <property type="entry name" value="ATP-DEPENDENT PERMEASE MDL1, MITOCHONDRIAL"/>
    <property type="match status" value="1"/>
</dbReference>
<keyword evidence="13" id="KW-1185">Reference proteome</keyword>
<dbReference type="EMBL" id="FNLF01000002">
    <property type="protein sequence ID" value="SDR04952.1"/>
    <property type="molecule type" value="Genomic_DNA"/>
</dbReference>
<dbReference type="GO" id="GO:0005524">
    <property type="term" value="F:ATP binding"/>
    <property type="evidence" value="ECO:0007669"/>
    <property type="project" value="UniProtKB-KW"/>
</dbReference>
<dbReference type="PROSITE" id="PS00211">
    <property type="entry name" value="ABC_TRANSPORTER_1"/>
    <property type="match status" value="1"/>
</dbReference>
<evidence type="ECO:0000256" key="6">
    <source>
        <dbReference type="ARBA" id="ARBA00022840"/>
    </source>
</evidence>
<dbReference type="InterPro" id="IPR039421">
    <property type="entry name" value="Type_1_exporter"/>
</dbReference>
<evidence type="ECO:0000259" key="10">
    <source>
        <dbReference type="PROSITE" id="PS50893"/>
    </source>
</evidence>
<dbReference type="Pfam" id="PF00005">
    <property type="entry name" value="ABC_tran"/>
    <property type="match status" value="1"/>
</dbReference>
<dbReference type="Gene3D" id="3.40.50.300">
    <property type="entry name" value="P-loop containing nucleotide triphosphate hydrolases"/>
    <property type="match status" value="1"/>
</dbReference>
<evidence type="ECO:0000256" key="7">
    <source>
        <dbReference type="ARBA" id="ARBA00022989"/>
    </source>
</evidence>
<dbReference type="Pfam" id="PF00664">
    <property type="entry name" value="ABC_membrane"/>
    <property type="match status" value="1"/>
</dbReference>
<dbReference type="InterPro" id="IPR027417">
    <property type="entry name" value="P-loop_NTPase"/>
</dbReference>
<evidence type="ECO:0000256" key="8">
    <source>
        <dbReference type="ARBA" id="ARBA00023136"/>
    </source>
</evidence>
<keyword evidence="3" id="KW-1003">Cell membrane</keyword>
<feature type="domain" description="ABC transmembrane type-1" evidence="11">
    <location>
        <begin position="19"/>
        <end position="301"/>
    </location>
</feature>
<evidence type="ECO:0000259" key="11">
    <source>
        <dbReference type="PROSITE" id="PS50929"/>
    </source>
</evidence>
<feature type="transmembrane region" description="Helical" evidence="9">
    <location>
        <begin position="128"/>
        <end position="152"/>
    </location>
</feature>
<dbReference type="SUPFAM" id="SSF90123">
    <property type="entry name" value="ABC transporter transmembrane region"/>
    <property type="match status" value="1"/>
</dbReference>
<dbReference type="Gene3D" id="1.20.1560.10">
    <property type="entry name" value="ABC transporter type 1, transmembrane domain"/>
    <property type="match status" value="1"/>
</dbReference>
<accession>A0A1H1FVD1</accession>
<dbReference type="InterPro" id="IPR017871">
    <property type="entry name" value="ABC_transporter-like_CS"/>
</dbReference>
<organism evidence="12 13">
    <name type="scientific">Tsukamurella pulmonis</name>
    <dbReference type="NCBI Taxonomy" id="47312"/>
    <lineage>
        <taxon>Bacteria</taxon>
        <taxon>Bacillati</taxon>
        <taxon>Actinomycetota</taxon>
        <taxon>Actinomycetes</taxon>
        <taxon>Mycobacteriales</taxon>
        <taxon>Tsukamurellaceae</taxon>
        <taxon>Tsukamurella</taxon>
    </lineage>
</organism>
<dbReference type="InterPro" id="IPR036640">
    <property type="entry name" value="ABC1_TM_sf"/>
</dbReference>
<keyword evidence="6 12" id="KW-0067">ATP-binding</keyword>
<feature type="transmembrane region" description="Helical" evidence="9">
    <location>
        <begin position="55"/>
        <end position="81"/>
    </location>
</feature>
<dbReference type="InterPro" id="IPR003439">
    <property type="entry name" value="ABC_transporter-like_ATP-bd"/>
</dbReference>
<feature type="transmembrane region" description="Helical" evidence="9">
    <location>
        <begin position="16"/>
        <end position="35"/>
    </location>
</feature>
<dbReference type="GO" id="GO:0016887">
    <property type="term" value="F:ATP hydrolysis activity"/>
    <property type="evidence" value="ECO:0007669"/>
    <property type="project" value="InterPro"/>
</dbReference>
<keyword evidence="7 9" id="KW-1133">Transmembrane helix</keyword>
<evidence type="ECO:0000256" key="3">
    <source>
        <dbReference type="ARBA" id="ARBA00022475"/>
    </source>
</evidence>
<dbReference type="RefSeq" id="WP_231857745.1">
    <property type="nucleotide sequence ID" value="NZ_FNLF01000002.1"/>
</dbReference>
<protein>
    <submittedName>
        <fullName evidence="12">ATP-binding cassette, subfamily B</fullName>
    </submittedName>
</protein>
<evidence type="ECO:0000313" key="12">
    <source>
        <dbReference type="EMBL" id="SDR04952.1"/>
    </source>
</evidence>
<keyword evidence="4 9" id="KW-0812">Transmembrane</keyword>
<feature type="transmembrane region" description="Helical" evidence="9">
    <location>
        <begin position="158"/>
        <end position="181"/>
    </location>
</feature>
<proteinExistence type="predicted"/>
<dbReference type="InterPro" id="IPR011527">
    <property type="entry name" value="ABC1_TM_dom"/>
</dbReference>
<comment type="subcellular location">
    <subcellularLocation>
        <location evidence="1">Cell membrane</location>
        <topology evidence="1">Multi-pass membrane protein</topology>
    </subcellularLocation>
</comment>
<feature type="transmembrane region" description="Helical" evidence="9">
    <location>
        <begin position="281"/>
        <end position="299"/>
    </location>
</feature>
<feature type="domain" description="ABC transporter" evidence="10">
    <location>
        <begin position="335"/>
        <end position="569"/>
    </location>
</feature>
<dbReference type="FunFam" id="3.40.50.300:FF:000854">
    <property type="entry name" value="Multidrug ABC transporter ATP-binding protein"/>
    <property type="match status" value="1"/>
</dbReference>
<evidence type="ECO:0000256" key="1">
    <source>
        <dbReference type="ARBA" id="ARBA00004651"/>
    </source>
</evidence>
<sequence length="577" mass="61301">MTLLRLIAAHLRPYRPWLLAVAAFQLVSVVANLVLPSINAKIIDLGVTPGDTGYIWRMGGIMLVITLFQVIAAGGATYFAARSAMAFGRDTRRSLFGRVRTFSGREVSGFGAASLITRTTNDVQQVQLLVLMTLSMMIQAPFMAVGGVIMALREEPGLAWLMVVAVPVLGAVLGVVIAKMIPGFRVVQTRLDSVNKVLREQLTGVRVIRAFVREPVERERFDGANTALTGASIRVMRLMAVMFPWVMLVLNLSTVAVWWFGSHLIADGTAQIGSVTAYMQYMMQILMSVMMATFMVMMVPRASVAAERISGVLGTTSTVAPPADPDPLPAITGAVQLDDVTMCYPGAAKPVLQNVNLAAHPGETIAIIGSTGSGKTTLINLLARLFDATGGAVRYDGVDVRDLRADALWGHVGLVPQRAYLFSGTVASNLRFGNPDATDDELAEALRIAQAADFVAELGGLDAPIAQGGTNVSGGQRQRLAIARALVAKPAIYLFDDSFSALDLATDAKLRAALRPHTRDATVVIVGQRISTIAGADQILVLEDGEVVGQGTHAELLETCPTYQEIAGSQATAGSAA</sequence>
<dbReference type="FunFam" id="1.20.1560.10:FF:000040">
    <property type="entry name" value="Multidrug ABC transporter ATP-binding protein"/>
    <property type="match status" value="1"/>
</dbReference>
<dbReference type="STRING" id="47312.SAMN04489765_2943"/>
<feature type="transmembrane region" description="Helical" evidence="9">
    <location>
        <begin position="238"/>
        <end position="261"/>
    </location>
</feature>
<keyword evidence="8 9" id="KW-0472">Membrane</keyword>
<dbReference type="PROSITE" id="PS50893">
    <property type="entry name" value="ABC_TRANSPORTER_2"/>
    <property type="match status" value="1"/>
</dbReference>
<dbReference type="CDD" id="cd18548">
    <property type="entry name" value="ABC_6TM_Tm287_like"/>
    <property type="match status" value="1"/>
</dbReference>
<evidence type="ECO:0000256" key="4">
    <source>
        <dbReference type="ARBA" id="ARBA00022692"/>
    </source>
</evidence>
<evidence type="ECO:0000256" key="5">
    <source>
        <dbReference type="ARBA" id="ARBA00022741"/>
    </source>
</evidence>
<dbReference type="SMART" id="SM00382">
    <property type="entry name" value="AAA"/>
    <property type="match status" value="1"/>
</dbReference>
<dbReference type="SUPFAM" id="SSF52540">
    <property type="entry name" value="P-loop containing nucleoside triphosphate hydrolases"/>
    <property type="match status" value="1"/>
</dbReference>
<dbReference type="PROSITE" id="PS50929">
    <property type="entry name" value="ABC_TM1F"/>
    <property type="match status" value="1"/>
</dbReference>
<dbReference type="Proteomes" id="UP000183053">
    <property type="component" value="Unassembled WGS sequence"/>
</dbReference>
<evidence type="ECO:0000313" key="13">
    <source>
        <dbReference type="Proteomes" id="UP000183053"/>
    </source>
</evidence>
<evidence type="ECO:0000256" key="9">
    <source>
        <dbReference type="SAM" id="Phobius"/>
    </source>
</evidence>
<keyword evidence="5" id="KW-0547">Nucleotide-binding</keyword>
<name>A0A1H1FVD1_9ACTN</name>
<dbReference type="GO" id="GO:0005886">
    <property type="term" value="C:plasma membrane"/>
    <property type="evidence" value="ECO:0007669"/>
    <property type="project" value="UniProtKB-SubCell"/>
</dbReference>
<dbReference type="InterPro" id="IPR003593">
    <property type="entry name" value="AAA+_ATPase"/>
</dbReference>
<reference evidence="13" key="1">
    <citation type="submission" date="2016-10" db="EMBL/GenBank/DDBJ databases">
        <authorList>
            <person name="Varghese N."/>
            <person name="Submissions S."/>
        </authorList>
    </citation>
    <scope>NUCLEOTIDE SEQUENCE [LARGE SCALE GENOMIC DNA]</scope>
    <source>
        <strain evidence="13">DSM 44142</strain>
    </source>
</reference>
<dbReference type="PANTHER" id="PTHR43394:SF1">
    <property type="entry name" value="ATP-BINDING CASSETTE SUB-FAMILY B MEMBER 10, MITOCHONDRIAL"/>
    <property type="match status" value="1"/>
</dbReference>
<evidence type="ECO:0000256" key="2">
    <source>
        <dbReference type="ARBA" id="ARBA00022448"/>
    </source>
</evidence>